<reference evidence="1" key="1">
    <citation type="journal article" date="2021" name="G3 (Bethesda)">
        <title>Genome and transcriptome analysis of the beet armyworm Spodoptera exigua reveals targets for pest control. .</title>
        <authorList>
            <person name="Simon S."/>
            <person name="Breeschoten T."/>
            <person name="Jansen H.J."/>
            <person name="Dirks R.P."/>
            <person name="Schranz M.E."/>
            <person name="Ros V.I.D."/>
        </authorList>
    </citation>
    <scope>NUCLEOTIDE SEQUENCE</scope>
    <source>
        <strain evidence="1">TB_SE_WUR_2020</strain>
    </source>
</reference>
<proteinExistence type="predicted"/>
<organism evidence="1 2">
    <name type="scientific">Spodoptera exigua</name>
    <name type="common">Beet armyworm</name>
    <name type="synonym">Noctua fulgens</name>
    <dbReference type="NCBI Taxonomy" id="7107"/>
    <lineage>
        <taxon>Eukaryota</taxon>
        <taxon>Metazoa</taxon>
        <taxon>Ecdysozoa</taxon>
        <taxon>Arthropoda</taxon>
        <taxon>Hexapoda</taxon>
        <taxon>Insecta</taxon>
        <taxon>Pterygota</taxon>
        <taxon>Neoptera</taxon>
        <taxon>Endopterygota</taxon>
        <taxon>Lepidoptera</taxon>
        <taxon>Glossata</taxon>
        <taxon>Ditrysia</taxon>
        <taxon>Noctuoidea</taxon>
        <taxon>Noctuidae</taxon>
        <taxon>Amphipyrinae</taxon>
        <taxon>Spodoptera</taxon>
    </lineage>
</organism>
<evidence type="ECO:0000313" key="1">
    <source>
        <dbReference type="EMBL" id="KAH9638076.1"/>
    </source>
</evidence>
<name>A0A922MKC8_SPOEX</name>
<dbReference type="EMBL" id="JACEFF010000418">
    <property type="protein sequence ID" value="KAH9638076.1"/>
    <property type="molecule type" value="Genomic_DNA"/>
</dbReference>
<sequence>MAGRLRGSLEFTDRCPLFLHSRVVEVSFVCGVCRRAVVVLRDGPAVAAPRGLRRLRVGAALRARARAVRGGAGARARARARGRRGAANGVLADGALLAPRLLPATLRRAAIDAARRTRLNTDL</sequence>
<comment type="caution">
    <text evidence="1">The sequence shown here is derived from an EMBL/GenBank/DDBJ whole genome shotgun (WGS) entry which is preliminary data.</text>
</comment>
<accession>A0A922MKC8</accession>
<protein>
    <submittedName>
        <fullName evidence="1">Uncharacterized protein</fullName>
    </submittedName>
</protein>
<gene>
    <name evidence="1" type="ORF">HF086_014937</name>
</gene>
<dbReference type="AlphaFoldDB" id="A0A922MKC8"/>
<dbReference type="Proteomes" id="UP000814243">
    <property type="component" value="Unassembled WGS sequence"/>
</dbReference>
<evidence type="ECO:0000313" key="2">
    <source>
        <dbReference type="Proteomes" id="UP000814243"/>
    </source>
</evidence>